<comment type="caution">
    <text evidence="2">The sequence shown here is derived from an EMBL/GenBank/DDBJ whole genome shotgun (WGS) entry which is preliminary data.</text>
</comment>
<proteinExistence type="predicted"/>
<dbReference type="Proteomes" id="UP001199355">
    <property type="component" value="Unassembled WGS sequence"/>
</dbReference>
<evidence type="ECO:0000313" key="3">
    <source>
        <dbReference type="Proteomes" id="UP001199355"/>
    </source>
</evidence>
<keyword evidence="1" id="KW-1133">Transmembrane helix</keyword>
<keyword evidence="3" id="KW-1185">Reference proteome</keyword>
<dbReference type="EMBL" id="JAJEQF010000055">
    <property type="protein sequence ID" value="MCC2168995.1"/>
    <property type="molecule type" value="Genomic_DNA"/>
</dbReference>
<reference evidence="2 3" key="1">
    <citation type="submission" date="2021-10" db="EMBL/GenBank/DDBJ databases">
        <title>Anaerobic single-cell dispensing facilitates the cultivation of human gut bacteria.</title>
        <authorList>
            <person name="Afrizal A."/>
        </authorList>
    </citation>
    <scope>NUCLEOTIDE SEQUENCE [LARGE SCALE GENOMIC DNA]</scope>
    <source>
        <strain evidence="2 3">CLA-AA-H244</strain>
    </source>
</reference>
<accession>A0AAE3B071</accession>
<name>A0AAE3B071_9FIRM</name>
<evidence type="ECO:0000256" key="1">
    <source>
        <dbReference type="SAM" id="Phobius"/>
    </source>
</evidence>
<gene>
    <name evidence="2" type="ORF">LKD45_15085</name>
</gene>
<evidence type="ECO:0000313" key="2">
    <source>
        <dbReference type="EMBL" id="MCC2168995.1"/>
    </source>
</evidence>
<protein>
    <submittedName>
        <fullName evidence="2">Uncharacterized protein</fullName>
    </submittedName>
</protein>
<sequence length="154" mass="17248">MGNSDNRKRGVNSRQNEKNREALIAVLTVCLIGVLVTVVIIAAVDLYRKHTYTAEIDPSEYKIIKIEKSTTTSYSAATETVDTDSIYVVTVEYQVDGVTYTDTLDMLTGTEFAKILYGRYLTDSNPEEVLGKLYYSPKKPSHIGRYGDDSIFVK</sequence>
<dbReference type="AlphaFoldDB" id="A0AAE3B071"/>
<dbReference type="RefSeq" id="WP_308729040.1">
    <property type="nucleotide sequence ID" value="NZ_JAJEQF010000055.1"/>
</dbReference>
<keyword evidence="1" id="KW-0812">Transmembrane</keyword>
<organism evidence="2 3">
    <name type="scientific">Gallintestinimicrobium propionicum</name>
    <dbReference type="NCBI Taxonomy" id="2981770"/>
    <lineage>
        <taxon>Bacteria</taxon>
        <taxon>Bacillati</taxon>
        <taxon>Bacillota</taxon>
        <taxon>Clostridia</taxon>
        <taxon>Lachnospirales</taxon>
        <taxon>Lachnospiraceae</taxon>
        <taxon>Gallintestinimicrobium</taxon>
    </lineage>
</organism>
<feature type="transmembrane region" description="Helical" evidence="1">
    <location>
        <begin position="21"/>
        <end position="44"/>
    </location>
</feature>
<keyword evidence="1" id="KW-0472">Membrane</keyword>